<dbReference type="EMBL" id="MOMC01000022">
    <property type="protein sequence ID" value="ONH30921.1"/>
    <property type="molecule type" value="Genomic_DNA"/>
</dbReference>
<dbReference type="Pfam" id="PF00440">
    <property type="entry name" value="TetR_N"/>
    <property type="match status" value="2"/>
</dbReference>
<dbReference type="STRING" id="1834516.BL253_12310"/>
<accession>A0A1V2IEQ7</accession>
<dbReference type="Gene3D" id="1.10.357.10">
    <property type="entry name" value="Tetracycline Repressor, domain 2"/>
    <property type="match status" value="2"/>
</dbReference>
<organism evidence="6 7">
    <name type="scientific">Pseudofrankia asymbiotica</name>
    <dbReference type="NCBI Taxonomy" id="1834516"/>
    <lineage>
        <taxon>Bacteria</taxon>
        <taxon>Bacillati</taxon>
        <taxon>Actinomycetota</taxon>
        <taxon>Actinomycetes</taxon>
        <taxon>Frankiales</taxon>
        <taxon>Frankiaceae</taxon>
        <taxon>Pseudofrankia</taxon>
    </lineage>
</organism>
<dbReference type="InterPro" id="IPR050109">
    <property type="entry name" value="HTH-type_TetR-like_transc_reg"/>
</dbReference>
<comment type="caution">
    <text evidence="6">The sequence shown here is derived from an EMBL/GenBank/DDBJ whole genome shotgun (WGS) entry which is preliminary data.</text>
</comment>
<reference evidence="7" key="1">
    <citation type="submission" date="2016-10" db="EMBL/GenBank/DDBJ databases">
        <title>Frankia sp. NRRL B-16386 Genome sequencing.</title>
        <authorList>
            <person name="Ghodhbane-Gtari F."/>
            <person name="Swanson E."/>
            <person name="Gueddou A."/>
            <person name="Hezbri K."/>
            <person name="Ktari K."/>
            <person name="Nouioui I."/>
            <person name="Morris K."/>
            <person name="Simpson S."/>
            <person name="Abebe-Akele F."/>
            <person name="Thomas K."/>
            <person name="Gtari M."/>
            <person name="Tisa L.S."/>
        </authorList>
    </citation>
    <scope>NUCLEOTIDE SEQUENCE [LARGE SCALE GENOMIC DNA]</scope>
    <source>
        <strain evidence="7">NRRL B-16386</strain>
    </source>
</reference>
<feature type="domain" description="HTH tetR-type" evidence="5">
    <location>
        <begin position="257"/>
        <end position="317"/>
    </location>
</feature>
<keyword evidence="3" id="KW-0804">Transcription</keyword>
<dbReference type="Gene3D" id="1.10.10.60">
    <property type="entry name" value="Homeodomain-like"/>
    <property type="match status" value="1"/>
</dbReference>
<gene>
    <name evidence="6" type="ORF">BL253_12310</name>
</gene>
<dbReference type="PANTHER" id="PTHR30055">
    <property type="entry name" value="HTH-TYPE TRANSCRIPTIONAL REGULATOR RUTR"/>
    <property type="match status" value="1"/>
</dbReference>
<evidence type="ECO:0000256" key="2">
    <source>
        <dbReference type="ARBA" id="ARBA00023125"/>
    </source>
</evidence>
<sequence length="441" mass="47149">MVDAAGASAPESIARRVPFADNPTVGQRGRLTQQRIVAAALQVFGEGGYHTASIADLARRAGCSRVAFYQYFSSKEDVLRYLAGQVTRQVGASVEALGPLTPDAAGWAAIREWVERYADIYEHFGAVFHVFESAARETPSLKALNVQAATANIALIRSRLTATTLAPHDADGVIGLLLGATARTFYSAEILRRAAPRAYPRARVDDALADVIHRALFGLIPDVNARGRDTDAAPLIDFDRRAAGAPGQRSALTDAARATYDALLSAGYEVFTKRGYHGARVDDVAEAAGLSHGIFYRYFANKADLARTLVLAAMAPLSGTLAAIPTPPAPGSEQAWSTETLRDWLRTYNKIQVSEAGIIRIWIDATLHEAALGTDAAAALDWGRRQLAHFLVPRGFGDVDAEAIVTMALLDVFGGGHRSAETLEAAALVIERGLLGTRQSS</sequence>
<evidence type="ECO:0000256" key="1">
    <source>
        <dbReference type="ARBA" id="ARBA00023015"/>
    </source>
</evidence>
<dbReference type="AlphaFoldDB" id="A0A1V2IEQ7"/>
<keyword evidence="2 4" id="KW-0238">DNA-binding</keyword>
<keyword evidence="1" id="KW-0805">Transcription regulation</keyword>
<dbReference type="PRINTS" id="PR00455">
    <property type="entry name" value="HTHTETR"/>
</dbReference>
<feature type="DNA-binding region" description="H-T-H motif" evidence="4">
    <location>
        <begin position="280"/>
        <end position="299"/>
    </location>
</feature>
<dbReference type="GO" id="GO:0003700">
    <property type="term" value="F:DNA-binding transcription factor activity"/>
    <property type="evidence" value="ECO:0007669"/>
    <property type="project" value="TreeGrafter"/>
</dbReference>
<keyword evidence="7" id="KW-1185">Reference proteome</keyword>
<feature type="DNA-binding region" description="H-T-H motif" evidence="4">
    <location>
        <begin position="53"/>
        <end position="72"/>
    </location>
</feature>
<dbReference type="Proteomes" id="UP000188929">
    <property type="component" value="Unassembled WGS sequence"/>
</dbReference>
<evidence type="ECO:0000313" key="6">
    <source>
        <dbReference type="EMBL" id="ONH30921.1"/>
    </source>
</evidence>
<dbReference type="InterPro" id="IPR009057">
    <property type="entry name" value="Homeodomain-like_sf"/>
</dbReference>
<dbReference type="PANTHER" id="PTHR30055:SF234">
    <property type="entry name" value="HTH-TYPE TRANSCRIPTIONAL REGULATOR BETI"/>
    <property type="match status" value="1"/>
</dbReference>
<dbReference type="PROSITE" id="PS50977">
    <property type="entry name" value="HTH_TETR_2"/>
    <property type="match status" value="2"/>
</dbReference>
<protein>
    <submittedName>
        <fullName evidence="6">TetR family transcriptional regulator</fullName>
    </submittedName>
</protein>
<proteinExistence type="predicted"/>
<evidence type="ECO:0000259" key="5">
    <source>
        <dbReference type="PROSITE" id="PS50977"/>
    </source>
</evidence>
<feature type="domain" description="HTH tetR-type" evidence="5">
    <location>
        <begin position="30"/>
        <end position="90"/>
    </location>
</feature>
<evidence type="ECO:0000256" key="4">
    <source>
        <dbReference type="PROSITE-ProRule" id="PRU00335"/>
    </source>
</evidence>
<name>A0A1V2IEQ7_9ACTN</name>
<dbReference type="GO" id="GO:0000976">
    <property type="term" value="F:transcription cis-regulatory region binding"/>
    <property type="evidence" value="ECO:0007669"/>
    <property type="project" value="TreeGrafter"/>
</dbReference>
<evidence type="ECO:0000256" key="3">
    <source>
        <dbReference type="ARBA" id="ARBA00023163"/>
    </source>
</evidence>
<dbReference type="InterPro" id="IPR001647">
    <property type="entry name" value="HTH_TetR"/>
</dbReference>
<evidence type="ECO:0000313" key="7">
    <source>
        <dbReference type="Proteomes" id="UP000188929"/>
    </source>
</evidence>
<dbReference type="SUPFAM" id="SSF46689">
    <property type="entry name" value="Homeodomain-like"/>
    <property type="match status" value="2"/>
</dbReference>